<dbReference type="EMBL" id="JAKEKT020000017">
    <property type="protein sequence ID" value="KAL1645983.1"/>
    <property type="molecule type" value="Genomic_DNA"/>
</dbReference>
<evidence type="ECO:0000313" key="1">
    <source>
        <dbReference type="EMBL" id="KAL1645983.1"/>
    </source>
</evidence>
<gene>
    <name evidence="1" type="ORF">SLS58_003403</name>
</gene>
<dbReference type="Proteomes" id="UP001521184">
    <property type="component" value="Unassembled WGS sequence"/>
</dbReference>
<keyword evidence="2" id="KW-1185">Reference proteome</keyword>
<reference evidence="1 2" key="1">
    <citation type="journal article" date="2023" name="Plant Dis.">
        <title>First Report of Diplodia intermedia Causing Canker and Dieback Diseases on Apple Trees in Canada.</title>
        <authorList>
            <person name="Ellouze W."/>
            <person name="Ilyukhin E."/>
            <person name="Sulman M."/>
            <person name="Ali S."/>
        </authorList>
    </citation>
    <scope>NUCLEOTIDE SEQUENCE [LARGE SCALE GENOMIC DNA]</scope>
    <source>
        <strain evidence="1 2">M45-28</strain>
    </source>
</reference>
<protein>
    <submittedName>
        <fullName evidence="1">Uncharacterized protein</fullName>
    </submittedName>
</protein>
<accession>A0ABR3TVY2</accession>
<evidence type="ECO:0000313" key="2">
    <source>
        <dbReference type="Proteomes" id="UP001521184"/>
    </source>
</evidence>
<comment type="caution">
    <text evidence="1">The sequence shown here is derived from an EMBL/GenBank/DDBJ whole genome shotgun (WGS) entry which is preliminary data.</text>
</comment>
<proteinExistence type="predicted"/>
<name>A0ABR3TVY2_9PEZI</name>
<organism evidence="1 2">
    <name type="scientific">Diplodia intermedia</name>
    <dbReference type="NCBI Taxonomy" id="856260"/>
    <lineage>
        <taxon>Eukaryota</taxon>
        <taxon>Fungi</taxon>
        <taxon>Dikarya</taxon>
        <taxon>Ascomycota</taxon>
        <taxon>Pezizomycotina</taxon>
        <taxon>Dothideomycetes</taxon>
        <taxon>Dothideomycetes incertae sedis</taxon>
        <taxon>Botryosphaeriales</taxon>
        <taxon>Botryosphaeriaceae</taxon>
        <taxon>Diplodia</taxon>
    </lineage>
</organism>
<sequence length="176" mass="19316">MAIESIGWLLKAAAGNRAEESLAAGVLPHVSLELVYPLEPPRPASRMVALEGLGDLVLPLASIDLRLLCRIVHWTDGVGDRAGSCGKDFWDRKQEVHGVLETLFISRQSVSRHWYSSTSHVVHWWIRRGGAILQLIAVLGPQEGSVWRLGYVVPLIVYVGAKVGRIMGSRSIGFSK</sequence>